<dbReference type="Proteomes" id="UP000008555">
    <property type="component" value="Chromosome"/>
</dbReference>
<protein>
    <submittedName>
        <fullName evidence="1">Uncharacterized protein</fullName>
    </submittedName>
</protein>
<dbReference type="HOGENOM" id="CLU_2092720_0_0_6"/>
<dbReference type="EMBL" id="CP000733">
    <property type="protein sequence ID" value="ACI23235.1"/>
    <property type="molecule type" value="Genomic_DNA"/>
</dbReference>
<reference evidence="1 2" key="1">
    <citation type="journal article" date="2009" name="Infect. Immun.">
        <title>Comparative genomics reveal extensive transposon-mediated genomic plasticity and diversity among potential effector proteins within the genus Coxiella.</title>
        <authorList>
            <person name="Beare P.A."/>
            <person name="Unsworth N."/>
            <person name="Andoh M."/>
            <person name="Voth D.E."/>
            <person name="Omsland A."/>
            <person name="Gilk S.D."/>
            <person name="Williams K.P."/>
            <person name="Sobral B.W."/>
            <person name="Kupko J.J.III."/>
            <person name="Porcella S.F."/>
            <person name="Samuel J.E."/>
            <person name="Heinzen R.A."/>
        </authorList>
    </citation>
    <scope>NUCLEOTIDE SEQUENCE [LARGE SCALE GENOMIC DNA]</scope>
    <source>
        <strain evidence="1 2">Dugway 5J108-111</strain>
    </source>
</reference>
<proteinExistence type="predicted"/>
<sequence>MGWEKLTSRNRPKKFPINFDSYQIELSYLGISKDSPQLFFKIKEGDQTPVSVVNDTQGRGEEAKIIGSRQRKNKEIIINKKERIPNGLSISTLLFFFEVVSLVRLTQSSDLSIYGD</sequence>
<gene>
    <name evidence="1" type="ORF">CBUD_2138a</name>
</gene>
<accession>B5XHL5</accession>
<dbReference type="AlphaFoldDB" id="B5XHL5"/>
<evidence type="ECO:0000313" key="2">
    <source>
        <dbReference type="Proteomes" id="UP000008555"/>
    </source>
</evidence>
<evidence type="ECO:0000313" key="1">
    <source>
        <dbReference type="EMBL" id="ACI23235.1"/>
    </source>
</evidence>
<organism evidence="1 2">
    <name type="scientific">Coxiella burnetii (strain Dugway 5J108-111)</name>
    <dbReference type="NCBI Taxonomy" id="434922"/>
    <lineage>
        <taxon>Bacteria</taxon>
        <taxon>Pseudomonadati</taxon>
        <taxon>Pseudomonadota</taxon>
        <taxon>Gammaproteobacteria</taxon>
        <taxon>Legionellales</taxon>
        <taxon>Coxiellaceae</taxon>
        <taxon>Coxiella</taxon>
    </lineage>
</organism>
<dbReference type="KEGG" id="cbd:CBUD_2138a"/>
<name>B5XHL5_COXBN</name>